<dbReference type="SMART" id="SM00450">
    <property type="entry name" value="RHOD"/>
    <property type="match status" value="1"/>
</dbReference>
<evidence type="ECO:0000256" key="2">
    <source>
        <dbReference type="ARBA" id="ARBA00023125"/>
    </source>
</evidence>
<dbReference type="InterPro" id="IPR001307">
    <property type="entry name" value="Thiosulphate_STrfase_CS"/>
</dbReference>
<dbReference type="InterPro" id="IPR036388">
    <property type="entry name" value="WH-like_DNA-bd_sf"/>
</dbReference>
<dbReference type="PANTHER" id="PTHR43132">
    <property type="entry name" value="ARSENICAL RESISTANCE OPERON REPRESSOR ARSR-RELATED"/>
    <property type="match status" value="1"/>
</dbReference>
<dbReference type="Gene3D" id="3.40.250.10">
    <property type="entry name" value="Rhodanese-like domain"/>
    <property type="match status" value="1"/>
</dbReference>
<dbReference type="Pfam" id="PF00581">
    <property type="entry name" value="Rhodanese"/>
    <property type="match status" value="1"/>
</dbReference>
<dbReference type="InterPro" id="IPR001763">
    <property type="entry name" value="Rhodanese-like_dom"/>
</dbReference>
<protein>
    <submittedName>
        <fullName evidence="6">ArsR family transcriptional regulator</fullName>
    </submittedName>
</protein>
<dbReference type="InterPro" id="IPR051011">
    <property type="entry name" value="Metal_resp_trans_reg"/>
</dbReference>
<dbReference type="PROSITE" id="PS50206">
    <property type="entry name" value="RHODANESE_3"/>
    <property type="match status" value="1"/>
</dbReference>
<dbReference type="Gene3D" id="1.10.10.10">
    <property type="entry name" value="Winged helix-like DNA-binding domain superfamily/Winged helix DNA-binding domain"/>
    <property type="match status" value="1"/>
</dbReference>
<dbReference type="NCBIfam" id="NF033788">
    <property type="entry name" value="HTH_metalloreg"/>
    <property type="match status" value="1"/>
</dbReference>
<dbReference type="RefSeq" id="WP_170134358.1">
    <property type="nucleotide sequence ID" value="NZ_PYGA01000028.1"/>
</dbReference>
<gene>
    <name evidence="6" type="ORF">CLV63_1284</name>
</gene>
<dbReference type="PROSITE" id="PS00380">
    <property type="entry name" value="RHODANESE_1"/>
    <property type="match status" value="1"/>
</dbReference>
<dbReference type="InterPro" id="IPR001845">
    <property type="entry name" value="HTH_ArsR_DNA-bd_dom"/>
</dbReference>
<evidence type="ECO:0000313" key="7">
    <source>
        <dbReference type="Proteomes" id="UP000240542"/>
    </source>
</evidence>
<evidence type="ECO:0000256" key="3">
    <source>
        <dbReference type="ARBA" id="ARBA00023163"/>
    </source>
</evidence>
<evidence type="ECO:0000259" key="5">
    <source>
        <dbReference type="PROSITE" id="PS50987"/>
    </source>
</evidence>
<feature type="domain" description="HTH arsR-type" evidence="5">
    <location>
        <begin position="4"/>
        <end position="98"/>
    </location>
</feature>
<dbReference type="SUPFAM" id="SSF52821">
    <property type="entry name" value="Rhodanese/Cell cycle control phosphatase"/>
    <property type="match status" value="1"/>
</dbReference>
<dbReference type="InterPro" id="IPR011991">
    <property type="entry name" value="ArsR-like_HTH"/>
</dbReference>
<organism evidence="6 7">
    <name type="scientific">Murinocardiopsis flavida</name>
    <dbReference type="NCBI Taxonomy" id="645275"/>
    <lineage>
        <taxon>Bacteria</taxon>
        <taxon>Bacillati</taxon>
        <taxon>Actinomycetota</taxon>
        <taxon>Actinomycetes</taxon>
        <taxon>Streptosporangiales</taxon>
        <taxon>Nocardiopsidaceae</taxon>
        <taxon>Murinocardiopsis</taxon>
    </lineage>
</organism>
<dbReference type="PANTHER" id="PTHR43132:SF2">
    <property type="entry name" value="ARSENICAL RESISTANCE OPERON REPRESSOR ARSR-RELATED"/>
    <property type="match status" value="1"/>
</dbReference>
<proteinExistence type="predicted"/>
<dbReference type="AlphaFoldDB" id="A0A2P8CVE2"/>
<dbReference type="InterPro" id="IPR036390">
    <property type="entry name" value="WH_DNA-bd_sf"/>
</dbReference>
<keyword evidence="1" id="KW-0805">Transcription regulation</keyword>
<dbReference type="Proteomes" id="UP000240542">
    <property type="component" value="Unassembled WGS sequence"/>
</dbReference>
<name>A0A2P8CVE2_9ACTN</name>
<dbReference type="PROSITE" id="PS50987">
    <property type="entry name" value="HTH_ARSR_2"/>
    <property type="match status" value="1"/>
</dbReference>
<accession>A0A2P8CVE2</accession>
<sequence length="221" mass="24161">MEFAEKPIYAQLARIGKELSSPIRLRLLDLLDARERTVEQLAAESGVPLKNTSAQLQRLHAAHLVTARKEGTRVYYRLADDRVAQFLDAFQGFAEERLADLRDTVAAHLGDPAELRPVAAAELAERLADPGVLVVDVRSPEEYAAGHVPGAVSVPMAELRAGTADLPWDVRIVAYCQGPYCVVSPQAVRILRARGHDARPLDGGFTRWTRSRHATGPAGRA</sequence>
<dbReference type="EMBL" id="PYGA01000028">
    <property type="protein sequence ID" value="PSK88916.1"/>
    <property type="molecule type" value="Genomic_DNA"/>
</dbReference>
<dbReference type="SUPFAM" id="SSF46785">
    <property type="entry name" value="Winged helix' DNA-binding domain"/>
    <property type="match status" value="1"/>
</dbReference>
<dbReference type="InterPro" id="IPR036873">
    <property type="entry name" value="Rhodanese-like_dom_sf"/>
</dbReference>
<dbReference type="GO" id="GO:0003700">
    <property type="term" value="F:DNA-binding transcription factor activity"/>
    <property type="evidence" value="ECO:0007669"/>
    <property type="project" value="InterPro"/>
</dbReference>
<evidence type="ECO:0000313" key="6">
    <source>
        <dbReference type="EMBL" id="PSK88916.1"/>
    </source>
</evidence>
<dbReference type="CDD" id="cd00090">
    <property type="entry name" value="HTH_ARSR"/>
    <property type="match status" value="1"/>
</dbReference>
<dbReference type="Pfam" id="PF01022">
    <property type="entry name" value="HTH_5"/>
    <property type="match status" value="1"/>
</dbReference>
<feature type="domain" description="Rhodanese" evidence="4">
    <location>
        <begin position="128"/>
        <end position="217"/>
    </location>
</feature>
<comment type="caution">
    <text evidence="6">The sequence shown here is derived from an EMBL/GenBank/DDBJ whole genome shotgun (WGS) entry which is preliminary data.</text>
</comment>
<keyword evidence="7" id="KW-1185">Reference proteome</keyword>
<evidence type="ECO:0000256" key="1">
    <source>
        <dbReference type="ARBA" id="ARBA00023015"/>
    </source>
</evidence>
<reference evidence="6 7" key="1">
    <citation type="submission" date="2018-03" db="EMBL/GenBank/DDBJ databases">
        <title>Genomic Encyclopedia of Archaeal and Bacterial Type Strains, Phase II (KMG-II): from individual species to whole genera.</title>
        <authorList>
            <person name="Goeker M."/>
        </authorList>
    </citation>
    <scope>NUCLEOTIDE SEQUENCE [LARGE SCALE GENOMIC DNA]</scope>
    <source>
        <strain evidence="6 7">DSM 45312</strain>
    </source>
</reference>
<keyword evidence="2" id="KW-0238">DNA-binding</keyword>
<dbReference type="GO" id="GO:0003677">
    <property type="term" value="F:DNA binding"/>
    <property type="evidence" value="ECO:0007669"/>
    <property type="project" value="UniProtKB-KW"/>
</dbReference>
<dbReference type="CDD" id="cd00158">
    <property type="entry name" value="RHOD"/>
    <property type="match status" value="1"/>
</dbReference>
<keyword evidence="3" id="KW-0804">Transcription</keyword>
<dbReference type="GO" id="GO:0004792">
    <property type="term" value="F:thiosulfate-cyanide sulfurtransferase activity"/>
    <property type="evidence" value="ECO:0007669"/>
    <property type="project" value="InterPro"/>
</dbReference>
<evidence type="ECO:0000259" key="4">
    <source>
        <dbReference type="PROSITE" id="PS50206"/>
    </source>
</evidence>
<dbReference type="SMART" id="SM00418">
    <property type="entry name" value="HTH_ARSR"/>
    <property type="match status" value="1"/>
</dbReference>